<dbReference type="GeneID" id="43659575"/>
<accession>A0A5N7ACF8</accession>
<dbReference type="InterPro" id="IPR014752">
    <property type="entry name" value="Arrestin-like_C"/>
</dbReference>
<dbReference type="InterPro" id="IPR039634">
    <property type="entry name" value="Bul1-like"/>
</dbReference>
<proteinExistence type="predicted"/>
<dbReference type="InterPro" id="IPR011021">
    <property type="entry name" value="Arrestin-like_N"/>
</dbReference>
<sequence length="395" mass="45378">MVFKRPWAKVQISLADSTKSYTPGDRIEGTVFFTPRRQIALHQLRLSFEGKTVVRVDTNKTNIPLPQTTASKTFLQMEQPLYDMLCLKAEALQIGTEYRLPFEFVVPEELLPHVCQKHHRHEQVHWEHLRLPPSLGKSSQTYDEKTEDMTTRAMVIQYHVRFNILESSQKHGMLSTVGDWTQPVHIRSPRLERAPLLVHENSKFYCLSQQKHITKGLCRRRLGLLSVQTTTQLSIDQREVSAVLPIKINLKYNSTAGSRLPKLSRIQPELNVLTSFGLTPWSDFPDLTEPSTWDQHNDYHEHAICLKTVTPSFLHWRRDPGVRGNTRHAFPATDTVYTATLEVPITFPSHLPSTPTFYSCLAARTYSLRISLCFLVEEQRSKTLTVSLTIPLQIC</sequence>
<evidence type="ECO:0000313" key="2">
    <source>
        <dbReference type="EMBL" id="KAE8367353.1"/>
    </source>
</evidence>
<evidence type="ECO:0000313" key="3">
    <source>
        <dbReference type="Proteomes" id="UP000326268"/>
    </source>
</evidence>
<gene>
    <name evidence="2" type="ORF">BDV27DRAFT_169801</name>
</gene>
<dbReference type="PANTHER" id="PTHR31904:SF1">
    <property type="entry name" value="BYPASS OF STOP CODON PROTEIN 5-RELATED"/>
    <property type="match status" value="1"/>
</dbReference>
<dbReference type="Proteomes" id="UP000326268">
    <property type="component" value="Unassembled WGS sequence"/>
</dbReference>
<dbReference type="Pfam" id="PF00339">
    <property type="entry name" value="Arrestin_N"/>
    <property type="match status" value="1"/>
</dbReference>
<dbReference type="RefSeq" id="XP_031930434.1">
    <property type="nucleotide sequence ID" value="XM_032075129.1"/>
</dbReference>
<reference evidence="2 3" key="1">
    <citation type="submission" date="2019-04" db="EMBL/GenBank/DDBJ databases">
        <title>Friends and foes A comparative genomics studyof 23 Aspergillus species from section Flavi.</title>
        <authorList>
            <consortium name="DOE Joint Genome Institute"/>
            <person name="Kjaerbolling I."/>
            <person name="Vesth T."/>
            <person name="Frisvad J.C."/>
            <person name="Nybo J.L."/>
            <person name="Theobald S."/>
            <person name="Kildgaard S."/>
            <person name="Isbrandt T."/>
            <person name="Kuo A."/>
            <person name="Sato A."/>
            <person name="Lyhne E.K."/>
            <person name="Kogle M.E."/>
            <person name="Wiebenga A."/>
            <person name="Kun R.S."/>
            <person name="Lubbers R.J."/>
            <person name="Makela M.R."/>
            <person name="Barry K."/>
            <person name="Chovatia M."/>
            <person name="Clum A."/>
            <person name="Daum C."/>
            <person name="Haridas S."/>
            <person name="He G."/>
            <person name="LaButti K."/>
            <person name="Lipzen A."/>
            <person name="Mondo S."/>
            <person name="Riley R."/>
            <person name="Salamov A."/>
            <person name="Simmons B.A."/>
            <person name="Magnuson J.K."/>
            <person name="Henrissat B."/>
            <person name="Mortensen U.H."/>
            <person name="Larsen T.O."/>
            <person name="Devries R.P."/>
            <person name="Grigoriev I.V."/>
            <person name="Machida M."/>
            <person name="Baker S.E."/>
            <person name="Andersen M.R."/>
        </authorList>
    </citation>
    <scope>NUCLEOTIDE SEQUENCE [LARGE SCALE GENOMIC DNA]</scope>
    <source>
        <strain evidence="2 3">CBS 763.97</strain>
    </source>
</reference>
<evidence type="ECO:0000259" key="1">
    <source>
        <dbReference type="Pfam" id="PF00339"/>
    </source>
</evidence>
<dbReference type="PANTHER" id="PTHR31904">
    <property type="entry name" value="BYPASS OF STOP CODON PROTEIN 5-RELATED"/>
    <property type="match status" value="1"/>
</dbReference>
<protein>
    <recommendedName>
        <fullName evidence="1">Arrestin-like N-terminal domain-containing protein</fullName>
    </recommendedName>
</protein>
<organism evidence="2 3">
    <name type="scientific">Aspergillus caelatus</name>
    <dbReference type="NCBI Taxonomy" id="61420"/>
    <lineage>
        <taxon>Eukaryota</taxon>
        <taxon>Fungi</taxon>
        <taxon>Dikarya</taxon>
        <taxon>Ascomycota</taxon>
        <taxon>Pezizomycotina</taxon>
        <taxon>Eurotiomycetes</taxon>
        <taxon>Eurotiomycetidae</taxon>
        <taxon>Eurotiales</taxon>
        <taxon>Aspergillaceae</taxon>
        <taxon>Aspergillus</taxon>
        <taxon>Aspergillus subgen. Circumdati</taxon>
    </lineage>
</organism>
<dbReference type="AlphaFoldDB" id="A0A5N7ACF8"/>
<name>A0A5N7ACF8_9EURO</name>
<dbReference type="EMBL" id="ML737599">
    <property type="protein sequence ID" value="KAE8367353.1"/>
    <property type="molecule type" value="Genomic_DNA"/>
</dbReference>
<dbReference type="OrthoDB" id="2283785at2759"/>
<dbReference type="Gene3D" id="2.60.40.640">
    <property type="match status" value="1"/>
</dbReference>
<feature type="domain" description="Arrestin-like N-terminal" evidence="1">
    <location>
        <begin position="11"/>
        <end position="114"/>
    </location>
</feature>
<keyword evidence="3" id="KW-1185">Reference proteome</keyword>